<feature type="domain" description="Hypersensitivity response secretion-like HrpJ" evidence="1">
    <location>
        <begin position="75"/>
        <end position="195"/>
    </location>
</feature>
<dbReference type="GO" id="GO:0050709">
    <property type="term" value="P:negative regulation of protein secretion"/>
    <property type="evidence" value="ECO:0007669"/>
    <property type="project" value="InterPro"/>
</dbReference>
<accession>A0A4Z0B8G2</accession>
<sequence>MKVESVSDVQALHSLGQRAAASTRTPATASGVDDLVNRFNQEVVANGTALNPRSMGVRVTPLEQLPQLYDQLGHPAQTSLAALSRQVRLQLLQQPSVDKLLELTGNDPARTYVVLRQVTAQAEAEVRRADVALARDALARLEVRYEREIRAGLNIAMALQAATDDPQERQAVRALYYASVVVRQSLAAMMQSLLGVYGGEQFAAGLNVMRRALADDIAARAASIPCAKLRTLLLGLQSCGQLGSVLSNCEGLIQRLKVEHDAVVLLQRLLGYAGGGIACAEVQRLASELTGESSTGQLVSLNGLYPLLKGLPLALWRDNRGRQDSLHNVLLVMEELTRLERLSPRTGDASRANG</sequence>
<dbReference type="NCBIfam" id="TIGR02568">
    <property type="entry name" value="LcrE"/>
    <property type="match status" value="1"/>
</dbReference>
<dbReference type="InterPro" id="IPR013401">
    <property type="entry name" value="T3SS_LcrE"/>
</dbReference>
<dbReference type="Gene3D" id="1.10.150.630">
    <property type="match status" value="1"/>
</dbReference>
<proteinExistence type="predicted"/>
<dbReference type="RefSeq" id="WP_135307615.1">
    <property type="nucleotide sequence ID" value="NZ_QUZT01000007.1"/>
</dbReference>
<dbReference type="SUPFAM" id="SSF140591">
    <property type="entry name" value="Type III secretion system domain"/>
    <property type="match status" value="1"/>
</dbReference>
<name>A0A4Z0B8G2_9PSED</name>
<dbReference type="InterPro" id="IPR010812">
    <property type="entry name" value="HrpJ-like"/>
</dbReference>
<dbReference type="EMBL" id="QUZT01000007">
    <property type="protein sequence ID" value="TFY94990.1"/>
    <property type="molecule type" value="Genomic_DNA"/>
</dbReference>
<dbReference type="GO" id="GO:0030254">
    <property type="term" value="P:protein secretion by the type III secretion system"/>
    <property type="evidence" value="ECO:0007669"/>
    <property type="project" value="InterPro"/>
</dbReference>
<organism evidence="2 3">
    <name type="scientific">Pseudomonas nabeulensis</name>
    <dbReference type="NCBI Taxonomy" id="2293833"/>
    <lineage>
        <taxon>Bacteria</taxon>
        <taxon>Pseudomonadati</taxon>
        <taxon>Pseudomonadota</taxon>
        <taxon>Gammaproteobacteria</taxon>
        <taxon>Pseudomonadales</taxon>
        <taxon>Pseudomonadaceae</taxon>
        <taxon>Pseudomonas</taxon>
    </lineage>
</organism>
<protein>
    <submittedName>
        <fullName evidence="2">YopN family type III secretion system gatekeeper subunit</fullName>
    </submittedName>
</protein>
<dbReference type="InterPro" id="IPR013351">
    <property type="entry name" value="T3SS_TyeA-rel"/>
</dbReference>
<evidence type="ECO:0000313" key="3">
    <source>
        <dbReference type="Proteomes" id="UP000297734"/>
    </source>
</evidence>
<dbReference type="GO" id="GO:0009986">
    <property type="term" value="C:cell surface"/>
    <property type="evidence" value="ECO:0007669"/>
    <property type="project" value="InterPro"/>
</dbReference>
<keyword evidence="3" id="KW-1185">Reference proteome</keyword>
<dbReference type="NCBIfam" id="TIGR02511">
    <property type="entry name" value="type_III_tyeA"/>
    <property type="match status" value="1"/>
</dbReference>
<dbReference type="AlphaFoldDB" id="A0A4Z0B8G2"/>
<evidence type="ECO:0000259" key="1">
    <source>
        <dbReference type="Pfam" id="PF07201"/>
    </source>
</evidence>
<dbReference type="GO" id="GO:0019867">
    <property type="term" value="C:outer membrane"/>
    <property type="evidence" value="ECO:0007669"/>
    <property type="project" value="InterPro"/>
</dbReference>
<dbReference type="Pfam" id="PF07201">
    <property type="entry name" value="HrpJ"/>
    <property type="match status" value="1"/>
</dbReference>
<reference evidence="2 3" key="1">
    <citation type="journal article" date="2019" name="Syst. Appl. Microbiol.">
        <title>New species of pathogenic Pseudomonas isolated from citrus in Tunisia: Proposal of Pseudomonas kairouanensis sp. nov. and Pseudomonas nabeulensis sp. nov.</title>
        <authorList>
            <person name="Oueslati M."/>
            <person name="Mulet M."/>
            <person name="Gomila M."/>
            <person name="Berge O."/>
            <person name="Hajlaoui M.R."/>
            <person name="Lalucat J."/>
            <person name="Sadfi-Zouaoui N."/>
            <person name="Garcia-Valdes E."/>
        </authorList>
    </citation>
    <scope>NUCLEOTIDE SEQUENCE [LARGE SCALE GENOMIC DNA]</scope>
    <source>
        <strain evidence="2 3">E10B</strain>
    </source>
</reference>
<dbReference type="OrthoDB" id="5863785at2"/>
<gene>
    <name evidence="2" type="ORF">DYL61_06090</name>
</gene>
<evidence type="ECO:0000313" key="2">
    <source>
        <dbReference type="EMBL" id="TFY94990.1"/>
    </source>
</evidence>
<comment type="caution">
    <text evidence="2">The sequence shown here is derived from an EMBL/GenBank/DDBJ whole genome shotgun (WGS) entry which is preliminary data.</text>
</comment>
<dbReference type="Proteomes" id="UP000297734">
    <property type="component" value="Unassembled WGS sequence"/>
</dbReference>